<feature type="binding site" evidence="8">
    <location>
        <position position="56"/>
    </location>
    <ligand>
        <name>[4Fe-4S] cluster</name>
        <dbReference type="ChEBI" id="CHEBI:49883"/>
        <note>4Fe-4S-S-AdoMet</note>
    </ligand>
</feature>
<comment type="catalytic activity">
    <reaction evidence="8">
        <text>6-carboxy-5,6,7,8-tetrahydropterin + H(+) = 7-carboxy-7-carbaguanine + NH4(+)</text>
        <dbReference type="Rhea" id="RHEA:27974"/>
        <dbReference type="ChEBI" id="CHEBI:15378"/>
        <dbReference type="ChEBI" id="CHEBI:28938"/>
        <dbReference type="ChEBI" id="CHEBI:61032"/>
        <dbReference type="ChEBI" id="CHEBI:61036"/>
        <dbReference type="EC" id="4.3.99.3"/>
    </reaction>
</comment>
<dbReference type="GO" id="GO:0008616">
    <property type="term" value="P:tRNA queuosine(34) biosynthetic process"/>
    <property type="evidence" value="ECO:0007669"/>
    <property type="project" value="UniProtKB-UniRule"/>
</dbReference>
<evidence type="ECO:0000256" key="6">
    <source>
        <dbReference type="ARBA" id="ARBA00023014"/>
    </source>
</evidence>
<dbReference type="GO" id="GO:0016840">
    <property type="term" value="F:carbon-nitrogen lyase activity"/>
    <property type="evidence" value="ECO:0007669"/>
    <property type="project" value="UniProtKB-UniRule"/>
</dbReference>
<keyword evidence="11" id="KW-1185">Reference proteome</keyword>
<dbReference type="RefSeq" id="WP_152265310.1">
    <property type="nucleotide sequence ID" value="NZ_VOKX01000107.1"/>
</dbReference>
<dbReference type="EC" id="4.3.99.3" evidence="8"/>
<gene>
    <name evidence="8" type="primary">queE</name>
    <name evidence="10" type="ORF">FRZ00_26960</name>
</gene>
<dbReference type="AlphaFoldDB" id="A0A5N5W1G8"/>
<dbReference type="Gene3D" id="3.20.20.70">
    <property type="entry name" value="Aldolase class I"/>
    <property type="match status" value="1"/>
</dbReference>
<keyword evidence="4 8" id="KW-0460">Magnesium</keyword>
<dbReference type="OrthoDB" id="9782387at2"/>
<dbReference type="SUPFAM" id="SSF102114">
    <property type="entry name" value="Radical SAM enzymes"/>
    <property type="match status" value="1"/>
</dbReference>
<comment type="cofactor">
    <cofactor evidence="8">
        <name>[4Fe-4S] cluster</name>
        <dbReference type="ChEBI" id="CHEBI:49883"/>
    </cofactor>
    <text evidence="8">Binds 1 [4Fe-4S] cluster. The cluster is coordinated with 3 cysteines and an exchangeable S-adenosyl-L-methionine.</text>
</comment>
<evidence type="ECO:0000256" key="7">
    <source>
        <dbReference type="ARBA" id="ARBA00023239"/>
    </source>
</evidence>
<keyword evidence="6 8" id="KW-0411">Iron-sulfur</keyword>
<feature type="binding site" evidence="8">
    <location>
        <position position="52"/>
    </location>
    <ligand>
        <name>[4Fe-4S] cluster</name>
        <dbReference type="ChEBI" id="CHEBI:49883"/>
        <note>4Fe-4S-S-AdoMet</note>
    </ligand>
</feature>
<dbReference type="InterPro" id="IPR058240">
    <property type="entry name" value="rSAM_sf"/>
</dbReference>
<proteinExistence type="inferred from homology"/>
<dbReference type="InterPro" id="IPR024924">
    <property type="entry name" value="7-CO-7-deazaguanine_synth-like"/>
</dbReference>
<dbReference type="Proteomes" id="UP000327000">
    <property type="component" value="Unassembled WGS sequence"/>
</dbReference>
<feature type="binding site" evidence="8">
    <location>
        <position position="48"/>
    </location>
    <ligand>
        <name>substrate</name>
    </ligand>
</feature>
<feature type="binding site" evidence="8">
    <location>
        <begin position="33"/>
        <end position="35"/>
    </location>
    <ligand>
        <name>substrate</name>
    </ligand>
</feature>
<keyword evidence="2 8" id="KW-0949">S-adenosyl-L-methionine</keyword>
<dbReference type="GO" id="GO:1904047">
    <property type="term" value="F:S-adenosyl-L-methionine binding"/>
    <property type="evidence" value="ECO:0007669"/>
    <property type="project" value="UniProtKB-UniRule"/>
</dbReference>
<comment type="subunit">
    <text evidence="8">Homodimer.</text>
</comment>
<comment type="function">
    <text evidence="8">Catalyzes the complex heterocyclic radical-mediated conversion of 6-carboxy-5,6,7,8-tetrahydropterin (CPH4) to 7-carboxy-7-deazaguanine (CDG), a step common to the biosynthetic pathways of all 7-deazapurine-containing compounds.</text>
</comment>
<evidence type="ECO:0000313" key="10">
    <source>
        <dbReference type="EMBL" id="KAB7835533.1"/>
    </source>
</evidence>
<dbReference type="GO" id="GO:0000287">
    <property type="term" value="F:magnesium ion binding"/>
    <property type="evidence" value="ECO:0007669"/>
    <property type="project" value="UniProtKB-UniRule"/>
</dbReference>
<evidence type="ECO:0000313" key="11">
    <source>
        <dbReference type="Proteomes" id="UP000327000"/>
    </source>
</evidence>
<dbReference type="PIRSF" id="PIRSF000370">
    <property type="entry name" value="QueE"/>
    <property type="match status" value="1"/>
</dbReference>
<dbReference type="CDD" id="cd01335">
    <property type="entry name" value="Radical_SAM"/>
    <property type="match status" value="1"/>
</dbReference>
<evidence type="ECO:0000256" key="8">
    <source>
        <dbReference type="HAMAP-Rule" id="MF_00917"/>
    </source>
</evidence>
<evidence type="ECO:0000256" key="1">
    <source>
        <dbReference type="ARBA" id="ARBA00022485"/>
    </source>
</evidence>
<dbReference type="SFLD" id="SFLDS00029">
    <property type="entry name" value="Radical_SAM"/>
    <property type="match status" value="1"/>
</dbReference>
<dbReference type="UniPathway" id="UPA00391"/>
<sequence length="248" mass="26737">MSAPHAPAATTAARSAGSGLIVAECFGVEQPTFQGEGPSCGHPALFIRLSRCNLTCARCDTKYTWDWSRFDPRKESTKRTAADLVAWAASSSVELVVVTGGEPLLQQRHLVPLVQGLVRAGKRIEFETNGTIPPDRALLVDGVRFNVSPKIASFGVEESKSIVPGALEAFATSGRAVFKFVASSVADLDRIAELAKAHQLAPVWVMPEGSTAQAITATTRVLAEEVARRRWHFTTRLHVLAFSDARGR</sequence>
<comment type="pathway">
    <text evidence="8">Purine metabolism; 7-cyano-7-deazaguanine biosynthesis.</text>
</comment>
<feature type="binding site" evidence="8">
    <location>
        <position position="61"/>
    </location>
    <ligand>
        <name>Mg(2+)</name>
        <dbReference type="ChEBI" id="CHEBI:18420"/>
    </ligand>
</feature>
<keyword evidence="7 8" id="KW-0456">Lyase</keyword>
<feature type="binding site" evidence="8">
    <location>
        <position position="99"/>
    </location>
    <ligand>
        <name>substrate</name>
    </ligand>
</feature>
<comment type="cofactor">
    <cofactor evidence="8">
        <name>S-adenosyl-L-methionine</name>
        <dbReference type="ChEBI" id="CHEBI:59789"/>
    </cofactor>
    <text evidence="8">Binds 1 S-adenosyl-L-methionine per subunit.</text>
</comment>
<dbReference type="PANTHER" id="PTHR42836">
    <property type="entry name" value="7-CARBOXY-7-DEAZAGUANINE SYNTHASE"/>
    <property type="match status" value="1"/>
</dbReference>
<dbReference type="EMBL" id="VOKX01000107">
    <property type="protein sequence ID" value="KAB7835533.1"/>
    <property type="molecule type" value="Genomic_DNA"/>
</dbReference>
<dbReference type="Pfam" id="PF04055">
    <property type="entry name" value="Radical_SAM"/>
    <property type="match status" value="1"/>
</dbReference>
<evidence type="ECO:0000256" key="5">
    <source>
        <dbReference type="ARBA" id="ARBA00023004"/>
    </source>
</evidence>
<name>A0A5N5W1G8_STRMB</name>
<dbReference type="PROSITE" id="PS51918">
    <property type="entry name" value="RADICAL_SAM"/>
    <property type="match status" value="1"/>
</dbReference>
<comment type="cofactor">
    <cofactor evidence="8">
        <name>Mg(2+)</name>
        <dbReference type="ChEBI" id="CHEBI:18420"/>
    </cofactor>
</comment>
<evidence type="ECO:0000256" key="2">
    <source>
        <dbReference type="ARBA" id="ARBA00022691"/>
    </source>
</evidence>
<keyword evidence="5 8" id="KW-0408">Iron</keyword>
<evidence type="ECO:0000256" key="3">
    <source>
        <dbReference type="ARBA" id="ARBA00022723"/>
    </source>
</evidence>
<accession>A0A5N5W1G8</accession>
<dbReference type="GO" id="GO:0051539">
    <property type="term" value="F:4 iron, 4 sulfur cluster binding"/>
    <property type="evidence" value="ECO:0007669"/>
    <property type="project" value="UniProtKB-UniRule"/>
</dbReference>
<feature type="binding site" evidence="8">
    <location>
        <position position="59"/>
    </location>
    <ligand>
        <name>[4Fe-4S] cluster</name>
        <dbReference type="ChEBI" id="CHEBI:49883"/>
        <note>4Fe-4S-S-AdoMet</note>
    </ligand>
</feature>
<feature type="domain" description="Radical SAM core" evidence="9">
    <location>
        <begin position="39"/>
        <end position="244"/>
    </location>
</feature>
<protein>
    <recommendedName>
        <fullName evidence="8">7-carboxy-7-deazaguanine synthase</fullName>
        <shortName evidence="8">CDG synthase</shortName>
        <ecNumber evidence="8">4.3.99.3</ecNumber>
    </recommendedName>
    <alternativeName>
        <fullName evidence="8">Queuosine biosynthesis protein QueE</fullName>
    </alternativeName>
</protein>
<reference evidence="10 11" key="1">
    <citation type="journal article" date="2019" name="Microb. Cell Fact.">
        <title>Exploring novel herbicidin analogues by transcriptional regulator overexpression and MS/MS molecular networking.</title>
        <authorList>
            <person name="Shi Y."/>
            <person name="Gu R."/>
            <person name="Li Y."/>
            <person name="Wang X."/>
            <person name="Ren W."/>
            <person name="Li X."/>
            <person name="Wang L."/>
            <person name="Xie Y."/>
            <person name="Hong B."/>
        </authorList>
    </citation>
    <scope>NUCLEOTIDE SEQUENCE [LARGE SCALE GENOMIC DNA]</scope>
    <source>
        <strain evidence="10 11">US-43</strain>
    </source>
</reference>
<dbReference type="InterPro" id="IPR007197">
    <property type="entry name" value="rSAM"/>
</dbReference>
<dbReference type="PANTHER" id="PTHR42836:SF1">
    <property type="entry name" value="7-CARBOXY-7-DEAZAGUANINE SYNTHASE"/>
    <property type="match status" value="1"/>
</dbReference>
<keyword evidence="1 8" id="KW-0004">4Fe-4S</keyword>
<feature type="binding site" evidence="8">
    <location>
        <position position="101"/>
    </location>
    <ligand>
        <name>S-adenosyl-L-methionine</name>
        <dbReference type="ChEBI" id="CHEBI:59789"/>
    </ligand>
</feature>
<comment type="caution">
    <text evidence="8">Lacks conserved residue(s) required for the propagation of feature annotation.</text>
</comment>
<comment type="caution">
    <text evidence="10">The sequence shown here is derived from an EMBL/GenBank/DDBJ whole genome shotgun (WGS) entry which is preliminary data.</text>
</comment>
<dbReference type="HAMAP" id="MF_00917">
    <property type="entry name" value="QueE"/>
    <property type="match status" value="1"/>
</dbReference>
<dbReference type="InterPro" id="IPR013785">
    <property type="entry name" value="Aldolase_TIM"/>
</dbReference>
<feature type="binding site" evidence="8">
    <location>
        <begin position="148"/>
        <end position="150"/>
    </location>
    <ligand>
        <name>S-adenosyl-L-methionine</name>
        <dbReference type="ChEBI" id="CHEBI:59789"/>
    </ligand>
</feature>
<keyword evidence="3 8" id="KW-0479">Metal-binding</keyword>
<keyword evidence="8" id="KW-0671">Queuosine biosynthesis</keyword>
<comment type="similarity">
    <text evidence="8">Belongs to the radical SAM superfamily. 7-carboxy-7-deazaguanine synthase family.</text>
</comment>
<organism evidence="10 11">
    <name type="scientific">Streptomyces mobaraensis</name>
    <name type="common">Streptoverticillium mobaraense</name>
    <dbReference type="NCBI Taxonomy" id="35621"/>
    <lineage>
        <taxon>Bacteria</taxon>
        <taxon>Bacillati</taxon>
        <taxon>Actinomycetota</taxon>
        <taxon>Actinomycetes</taxon>
        <taxon>Kitasatosporales</taxon>
        <taxon>Streptomycetaceae</taxon>
        <taxon>Streptomyces</taxon>
    </lineage>
</organism>
<evidence type="ECO:0000259" key="9">
    <source>
        <dbReference type="PROSITE" id="PS51918"/>
    </source>
</evidence>
<evidence type="ECO:0000256" key="4">
    <source>
        <dbReference type="ARBA" id="ARBA00022842"/>
    </source>
</evidence>